<dbReference type="EMBL" id="MN988482">
    <property type="protein sequence ID" value="QIG67637.1"/>
    <property type="molecule type" value="Genomic_DNA"/>
</dbReference>
<dbReference type="Proteomes" id="UP000612501">
    <property type="component" value="Segment"/>
</dbReference>
<accession>A0A7S5QWV4</accession>
<organism evidence="1 2">
    <name type="scientific">Rhizobium phage RHph_Y17</name>
    <dbReference type="NCBI Taxonomy" id="2509771"/>
    <lineage>
        <taxon>Viruses</taxon>
        <taxon>Duplodnaviria</taxon>
        <taxon>Heunggongvirae</taxon>
        <taxon>Uroviricota</taxon>
        <taxon>Caudoviricetes</taxon>
        <taxon>Kleczkowskavirus</taxon>
        <taxon>Kleczkowskavirus RHEph4</taxon>
    </lineage>
</organism>
<evidence type="ECO:0000313" key="2">
    <source>
        <dbReference type="Proteomes" id="UP000612501"/>
    </source>
</evidence>
<sequence length="97" mass="9819">MDIQGALFTNQNATGNGNAVSLLSGGQYIFDVAGTFGGTTVKLQRLASDKATWIDVGSDASFTAAGHVLVTLSAGQYRAVSTGGAPAGIYSSLRSAF</sequence>
<evidence type="ECO:0000313" key="1">
    <source>
        <dbReference type="EMBL" id="QIG67637.1"/>
    </source>
</evidence>
<reference evidence="1" key="1">
    <citation type="submission" date="2020-01" db="EMBL/GenBank/DDBJ databases">
        <title>Patterns of diversity and host range of bacteriophage communities associated with bean-nodulatin bacteria.</title>
        <authorList>
            <person name="Vann Cauwenberghe J."/>
            <person name="Santamaria R.I."/>
            <person name="Bustos P."/>
            <person name="Juarez S."/>
            <person name="Gonzalez V."/>
        </authorList>
    </citation>
    <scope>NUCLEOTIDE SEQUENCE</scope>
</reference>
<protein>
    <submittedName>
        <fullName evidence="1">Uncharacterized protein</fullName>
    </submittedName>
</protein>
<proteinExistence type="predicted"/>
<gene>
    <name evidence="1" type="ORF">EVB51_020</name>
</gene>
<name>A0A7S5QWV4_9CAUD</name>